<dbReference type="CDD" id="cd01283">
    <property type="entry name" value="cytidine_deaminase"/>
    <property type="match status" value="1"/>
</dbReference>
<evidence type="ECO:0000256" key="10">
    <source>
        <dbReference type="ARBA" id="ARBA00022737"/>
    </source>
</evidence>
<evidence type="ECO:0000259" key="19">
    <source>
        <dbReference type="PROSITE" id="PS51747"/>
    </source>
</evidence>
<evidence type="ECO:0000256" key="8">
    <source>
        <dbReference type="ARBA" id="ARBA00022588"/>
    </source>
</evidence>
<keyword evidence="8" id="KW-0399">Innate immunity</keyword>
<dbReference type="PROSITE" id="PS00903">
    <property type="entry name" value="CYT_DCMP_DEAMINASES_1"/>
    <property type="match status" value="1"/>
</dbReference>
<keyword evidence="20" id="KW-0449">Lipoprotein</keyword>
<evidence type="ECO:0000256" key="1">
    <source>
        <dbReference type="ARBA" id="ARBA00001947"/>
    </source>
</evidence>
<keyword evidence="14" id="KW-0051">Antiviral defense</keyword>
<comment type="cofactor">
    <cofactor evidence="1">
        <name>Zn(2+)</name>
        <dbReference type="ChEBI" id="CHEBI:29105"/>
    </cofactor>
</comment>
<comment type="similarity">
    <text evidence="4">Belongs to the cytidine and deoxycytidylate deaminase family.</text>
</comment>
<keyword evidence="6" id="KW-0963">Cytoplasm</keyword>
<evidence type="ECO:0000256" key="15">
    <source>
        <dbReference type="ARBA" id="ARBA00023242"/>
    </source>
</evidence>
<dbReference type="Pfam" id="PF18772">
    <property type="entry name" value="APOBEC2"/>
    <property type="match status" value="1"/>
</dbReference>
<dbReference type="GO" id="GO:0000932">
    <property type="term" value="C:P-body"/>
    <property type="evidence" value="ECO:0007669"/>
    <property type="project" value="UniProtKB-SubCell"/>
</dbReference>
<keyword evidence="10" id="KW-0677">Repeat</keyword>
<protein>
    <recommendedName>
        <fullName evidence="5">DNA dC-&gt;dU-editing enzyme APOBEC-3G</fullName>
        <ecNumber evidence="16">3.5.4.38</ecNumber>
    </recommendedName>
    <alternativeName>
        <fullName evidence="17">Deoxycytidine deaminase</fullName>
    </alternativeName>
</protein>
<dbReference type="InterPro" id="IPR050610">
    <property type="entry name" value="APOBEC_Cyt_Deaminase"/>
</dbReference>
<dbReference type="GO" id="GO:0051607">
    <property type="term" value="P:defense response to virus"/>
    <property type="evidence" value="ECO:0007669"/>
    <property type="project" value="UniProtKB-KW"/>
</dbReference>
<evidence type="ECO:0000313" key="20">
    <source>
        <dbReference type="EMBL" id="ASK05219.1"/>
    </source>
</evidence>
<keyword evidence="15" id="KW-0539">Nucleus</keyword>
<organism evidence="20">
    <name type="scientific">Pteropus alecto</name>
    <name type="common">Black flying fox</name>
    <dbReference type="NCBI Taxonomy" id="9402"/>
    <lineage>
        <taxon>Eukaryota</taxon>
        <taxon>Metazoa</taxon>
        <taxon>Chordata</taxon>
        <taxon>Craniata</taxon>
        <taxon>Vertebrata</taxon>
        <taxon>Euteleostomi</taxon>
        <taxon>Mammalia</taxon>
        <taxon>Eutheria</taxon>
        <taxon>Laurasiatheria</taxon>
        <taxon>Chiroptera</taxon>
        <taxon>Yinpterochiroptera</taxon>
        <taxon>Pteropodoidea</taxon>
        <taxon>Pteropodidae</taxon>
        <taxon>Pteropodinae</taxon>
        <taxon>Pteropus</taxon>
    </lineage>
</organism>
<dbReference type="AlphaFoldDB" id="A0A2R2Z4D8"/>
<evidence type="ECO:0000256" key="18">
    <source>
        <dbReference type="ARBA" id="ARBA00049114"/>
    </source>
</evidence>
<keyword evidence="12" id="KW-0862">Zinc</keyword>
<keyword evidence="13" id="KW-0391">Immunity</keyword>
<dbReference type="GO" id="GO:0045087">
    <property type="term" value="P:innate immune response"/>
    <property type="evidence" value="ECO:0007669"/>
    <property type="project" value="UniProtKB-KW"/>
</dbReference>
<evidence type="ECO:0000256" key="2">
    <source>
        <dbReference type="ARBA" id="ARBA00004123"/>
    </source>
</evidence>
<dbReference type="GO" id="GO:0004126">
    <property type="term" value="F:cytidine deaminase activity"/>
    <property type="evidence" value="ECO:0007669"/>
    <property type="project" value="TreeGrafter"/>
</dbReference>
<dbReference type="GO" id="GO:0045869">
    <property type="term" value="P:negative regulation of single stranded viral RNA replication via double stranded DNA intermediate"/>
    <property type="evidence" value="ECO:0007669"/>
    <property type="project" value="TreeGrafter"/>
</dbReference>
<keyword evidence="9" id="KW-0479">Metal-binding</keyword>
<dbReference type="GO" id="GO:0003723">
    <property type="term" value="F:RNA binding"/>
    <property type="evidence" value="ECO:0007669"/>
    <property type="project" value="TreeGrafter"/>
</dbReference>
<dbReference type="Gene3D" id="3.40.140.10">
    <property type="entry name" value="Cytidine Deaminase, domain 2"/>
    <property type="match status" value="1"/>
</dbReference>
<evidence type="ECO:0000256" key="5">
    <source>
        <dbReference type="ARBA" id="ARBA00020239"/>
    </source>
</evidence>
<dbReference type="PROSITE" id="PS51747">
    <property type="entry name" value="CYT_DCMP_DEAMINASES_2"/>
    <property type="match status" value="1"/>
</dbReference>
<evidence type="ECO:0000256" key="3">
    <source>
        <dbReference type="ARBA" id="ARBA00004201"/>
    </source>
</evidence>
<name>A0A2R2Z4D8_PTEAL</name>
<dbReference type="InterPro" id="IPR016193">
    <property type="entry name" value="Cytidine_deaminase-like"/>
</dbReference>
<evidence type="ECO:0000256" key="14">
    <source>
        <dbReference type="ARBA" id="ARBA00023118"/>
    </source>
</evidence>
<evidence type="ECO:0000256" key="17">
    <source>
        <dbReference type="ARBA" id="ARBA00032972"/>
    </source>
</evidence>
<sequence length="230" mass="26800">MAAGPAPEARSLMDEQTFLDNFNNLKYPRKTYLCYEVELLVGENHIPLDDYKGFVHNEGFDMGLERCHAELIFLERMASWNLDTELRYRITVFISWSPCPECADELVKFLRENRHVNLRIFAARIYDWYQGYEAGLRALKAAGAEVAMMTLHEFEYCWNNFVDHQQDEDTPFPPWDNLVARSEELSQRLEGILQPSVLVFCWPSQVSVTAAHSDIMSQASRAWEKRRDPP</sequence>
<evidence type="ECO:0000256" key="4">
    <source>
        <dbReference type="ARBA" id="ARBA00006576"/>
    </source>
</evidence>
<evidence type="ECO:0000256" key="11">
    <source>
        <dbReference type="ARBA" id="ARBA00022801"/>
    </source>
</evidence>
<dbReference type="SUPFAM" id="SSF53927">
    <property type="entry name" value="Cytidine deaminase-like"/>
    <property type="match status" value="1"/>
</dbReference>
<dbReference type="EC" id="3.5.4.38" evidence="16"/>
<feature type="domain" description="CMP/dCMP-type deaminase" evidence="19">
    <location>
        <begin position="27"/>
        <end position="139"/>
    </location>
</feature>
<evidence type="ECO:0000256" key="6">
    <source>
        <dbReference type="ARBA" id="ARBA00022490"/>
    </source>
</evidence>
<proteinExistence type="inferred from homology"/>
<accession>A0A2R2Z4D8</accession>
<gene>
    <name evidence="20" type="primary">APOBEC3Z1a</name>
</gene>
<dbReference type="GO" id="GO:0016554">
    <property type="term" value="P:cytidine to uridine editing"/>
    <property type="evidence" value="ECO:0007669"/>
    <property type="project" value="TreeGrafter"/>
</dbReference>
<reference evidence="20" key="1">
    <citation type="journal article" date="2018" name="Mol. Biol. Evol.">
        <title>Differential evolution of antiretroviral restriction factors in pteropid bats as revealed by APOBEC3 gene complexity.</title>
        <authorList>
            <person name="Hayward J.A."/>
            <person name="Tachedjian M."/>
            <person name="Cui J."/>
            <person name="Cheng A.Z."/>
            <person name="Johnson A."/>
            <person name="Baker M."/>
            <person name="Harris R.S."/>
            <person name="Wang L.F."/>
            <person name="Tachedjian G."/>
        </authorList>
    </citation>
    <scope>NUCLEOTIDE SEQUENCE</scope>
</reference>
<dbReference type="InterPro" id="IPR002125">
    <property type="entry name" value="CMP_dCMP_dom"/>
</dbReference>
<comment type="catalytic activity">
    <reaction evidence="18">
        <text>a 2'-deoxycytidine in single-stranded DNA + H2O + H(+) = a 2'-deoxyuridine in single-stranded DNA + NH4(+)</text>
        <dbReference type="Rhea" id="RHEA:50948"/>
        <dbReference type="Rhea" id="RHEA-COMP:12846"/>
        <dbReference type="Rhea" id="RHEA-COMP:12847"/>
        <dbReference type="ChEBI" id="CHEBI:15377"/>
        <dbReference type="ChEBI" id="CHEBI:15378"/>
        <dbReference type="ChEBI" id="CHEBI:28938"/>
        <dbReference type="ChEBI" id="CHEBI:85452"/>
        <dbReference type="ChEBI" id="CHEBI:133902"/>
        <dbReference type="EC" id="3.5.4.38"/>
    </reaction>
</comment>
<comment type="subcellular location">
    <subcellularLocation>
        <location evidence="3">Cytoplasm</location>
        <location evidence="3">P-body</location>
    </subcellularLocation>
    <subcellularLocation>
        <location evidence="2">Nucleus</location>
    </subcellularLocation>
</comment>
<keyword evidence="7" id="KW-0597">Phosphoprotein</keyword>
<keyword evidence="11" id="KW-0378">Hydrolase</keyword>
<evidence type="ECO:0000256" key="7">
    <source>
        <dbReference type="ARBA" id="ARBA00022553"/>
    </source>
</evidence>
<dbReference type="PANTHER" id="PTHR13857">
    <property type="entry name" value="MRNA EDITING ENZYME"/>
    <property type="match status" value="1"/>
</dbReference>
<evidence type="ECO:0000256" key="16">
    <source>
        <dbReference type="ARBA" id="ARBA00029489"/>
    </source>
</evidence>
<evidence type="ECO:0000256" key="13">
    <source>
        <dbReference type="ARBA" id="ARBA00022859"/>
    </source>
</evidence>
<evidence type="ECO:0000256" key="9">
    <source>
        <dbReference type="ARBA" id="ARBA00022723"/>
    </source>
</evidence>
<dbReference type="GO" id="GO:0070383">
    <property type="term" value="P:DNA cytosine deamination"/>
    <property type="evidence" value="ECO:0007669"/>
    <property type="project" value="TreeGrafter"/>
</dbReference>
<dbReference type="InterPro" id="IPR016192">
    <property type="entry name" value="APOBEC/CMP_deaminase_Zn-bd"/>
</dbReference>
<dbReference type="GO" id="GO:0008270">
    <property type="term" value="F:zinc ion binding"/>
    <property type="evidence" value="ECO:0007669"/>
    <property type="project" value="InterPro"/>
</dbReference>
<dbReference type="PANTHER" id="PTHR13857:SF20">
    <property type="entry name" value="DNA DC-DU-EDITING ENZYME APOBEC-3G"/>
    <property type="match status" value="1"/>
</dbReference>
<dbReference type="GO" id="GO:0005634">
    <property type="term" value="C:nucleus"/>
    <property type="evidence" value="ECO:0007669"/>
    <property type="project" value="UniProtKB-SubCell"/>
</dbReference>
<dbReference type="EMBL" id="KX241571">
    <property type="protein sequence ID" value="ASK05219.1"/>
    <property type="molecule type" value="Genomic_DNA"/>
</dbReference>
<evidence type="ECO:0000256" key="12">
    <source>
        <dbReference type="ARBA" id="ARBA00022833"/>
    </source>
</evidence>